<sequence length="227" mass="25252">MSDSSLSNLVKSLQDNQPASIQLSTTDGYAVSIDCMYKESHAPSFFVVVPPGSIPENVNTSAPCLVTLQDETGTSFAINARILDVASERSIELTATKAIDPISLREYFRVDLRTAMTISHETMNPDSSRNWSIKGQTLDISGSGVLGLFSDAPQNSQSLFIEIRLTHPEKSIQCIGHVVRTNRLRGGRWQVALHFDNITSKDRDSIITNCLWEQRRQLRERVQTAEN</sequence>
<protein>
    <submittedName>
        <fullName evidence="2">PilZ domain-containing protein</fullName>
    </submittedName>
</protein>
<dbReference type="RefSeq" id="WP_073615100.1">
    <property type="nucleotide sequence ID" value="NZ_FRFE01000020.1"/>
</dbReference>
<evidence type="ECO:0000259" key="1">
    <source>
        <dbReference type="Pfam" id="PF07238"/>
    </source>
</evidence>
<accession>A0A1M7YDS5</accession>
<proteinExistence type="predicted"/>
<evidence type="ECO:0000313" key="3">
    <source>
        <dbReference type="Proteomes" id="UP000184603"/>
    </source>
</evidence>
<feature type="domain" description="PilZ" evidence="1">
    <location>
        <begin position="104"/>
        <end position="208"/>
    </location>
</feature>
<reference evidence="2 3" key="1">
    <citation type="submission" date="2016-12" db="EMBL/GenBank/DDBJ databases">
        <authorList>
            <person name="Song W.-J."/>
            <person name="Kurnit D.M."/>
        </authorList>
    </citation>
    <scope>NUCLEOTIDE SEQUENCE [LARGE SCALE GENOMIC DNA]</scope>
    <source>
        <strain evidence="2 3">DSM 18488</strain>
    </source>
</reference>
<dbReference type="InterPro" id="IPR009875">
    <property type="entry name" value="PilZ_domain"/>
</dbReference>
<organism evidence="2 3">
    <name type="scientific">Desulfopila aestuarii DSM 18488</name>
    <dbReference type="NCBI Taxonomy" id="1121416"/>
    <lineage>
        <taxon>Bacteria</taxon>
        <taxon>Pseudomonadati</taxon>
        <taxon>Thermodesulfobacteriota</taxon>
        <taxon>Desulfobulbia</taxon>
        <taxon>Desulfobulbales</taxon>
        <taxon>Desulfocapsaceae</taxon>
        <taxon>Desulfopila</taxon>
    </lineage>
</organism>
<keyword evidence="3" id="KW-1185">Reference proteome</keyword>
<dbReference type="Proteomes" id="UP000184603">
    <property type="component" value="Unassembled WGS sequence"/>
</dbReference>
<dbReference type="GO" id="GO:0035438">
    <property type="term" value="F:cyclic-di-GMP binding"/>
    <property type="evidence" value="ECO:0007669"/>
    <property type="project" value="InterPro"/>
</dbReference>
<gene>
    <name evidence="2" type="ORF">SAMN02745220_03649</name>
</gene>
<dbReference type="OrthoDB" id="5431167at2"/>
<dbReference type="AlphaFoldDB" id="A0A1M7YDS5"/>
<dbReference type="Pfam" id="PF07238">
    <property type="entry name" value="PilZ"/>
    <property type="match status" value="1"/>
</dbReference>
<dbReference type="STRING" id="1121416.SAMN02745220_03649"/>
<dbReference type="Gene3D" id="2.40.10.220">
    <property type="entry name" value="predicted glycosyltransferase like domains"/>
    <property type="match status" value="1"/>
</dbReference>
<dbReference type="EMBL" id="FRFE01000020">
    <property type="protein sequence ID" value="SHO50785.1"/>
    <property type="molecule type" value="Genomic_DNA"/>
</dbReference>
<name>A0A1M7YDS5_9BACT</name>
<evidence type="ECO:0000313" key="2">
    <source>
        <dbReference type="EMBL" id="SHO50785.1"/>
    </source>
</evidence>